<evidence type="ECO:0000313" key="1">
    <source>
        <dbReference type="EMBL" id="ACM92206.1"/>
    </source>
</evidence>
<dbReference type="Pfam" id="PF11756">
    <property type="entry name" value="YgbA_NO"/>
    <property type="match status" value="1"/>
</dbReference>
<dbReference type="EMBL" id="CP001279">
    <property type="protein sequence ID" value="ACM92206.1"/>
    <property type="molecule type" value="Genomic_DNA"/>
</dbReference>
<dbReference type="InterPro" id="IPR020483">
    <property type="entry name" value="Uncharacterised_YgbA"/>
</dbReference>
<dbReference type="eggNOG" id="ENOG5033MMY">
    <property type="taxonomic scope" value="Bacteria"/>
</dbReference>
<dbReference type="NCBIfam" id="NF007718">
    <property type="entry name" value="PRK10410.2-2"/>
    <property type="match status" value="1"/>
</dbReference>
<dbReference type="HOGENOM" id="CLU_138593_0_1_7"/>
<proteinExistence type="predicted"/>
<dbReference type="OrthoDB" id="5344095at2"/>
<dbReference type="KEGG" id="nam:NAMH_1257"/>
<evidence type="ECO:0008006" key="3">
    <source>
        <dbReference type="Google" id="ProtNLM"/>
    </source>
</evidence>
<dbReference type="RefSeq" id="WP_012663578.1">
    <property type="nucleotide sequence ID" value="NC_012115.1"/>
</dbReference>
<dbReference type="Proteomes" id="UP000000448">
    <property type="component" value="Chromosome"/>
</dbReference>
<accession>B9L5L1</accession>
<protein>
    <recommendedName>
        <fullName evidence="3">Nitrous oxide-stimulated promoter</fullName>
    </recommendedName>
</protein>
<dbReference type="STRING" id="598659.NAMH_1257"/>
<evidence type="ECO:0000313" key="2">
    <source>
        <dbReference type="Proteomes" id="UP000000448"/>
    </source>
</evidence>
<sequence>MTTEKFKSEVETLNKFFQIYCNEKHNGQYIKDYNISYKELNLNFSAKLCDECHNLLTYAIHRLQECPHDPKPRCRKCENPCYEKDKYKQMAKMMRFAGMKLGLTKAAQRIKKIFKKN</sequence>
<keyword evidence="2" id="KW-1185">Reference proteome</keyword>
<name>B9L5L1_NAUPA</name>
<organism evidence="1 2">
    <name type="scientific">Nautilia profundicola (strain ATCC BAA-1463 / DSM 18972 / AmH)</name>
    <dbReference type="NCBI Taxonomy" id="598659"/>
    <lineage>
        <taxon>Bacteria</taxon>
        <taxon>Pseudomonadati</taxon>
        <taxon>Campylobacterota</taxon>
        <taxon>Epsilonproteobacteria</taxon>
        <taxon>Nautiliales</taxon>
        <taxon>Nautiliaceae</taxon>
        <taxon>Nautilia</taxon>
    </lineage>
</organism>
<reference evidence="1 2" key="1">
    <citation type="journal article" date="2009" name="PLoS Genet.">
        <title>Adaptations to submarine hydrothermal environments exemplified by the genome of Nautilia profundicola.</title>
        <authorList>
            <person name="Campbell B.J."/>
            <person name="Smith J.L."/>
            <person name="Hanson T.E."/>
            <person name="Klotz M.G."/>
            <person name="Stein L.Y."/>
            <person name="Lee C.K."/>
            <person name="Wu D."/>
            <person name="Robinson J.M."/>
            <person name="Khouri H.M."/>
            <person name="Eisen J.A."/>
            <person name="Cary S.C."/>
        </authorList>
    </citation>
    <scope>NUCLEOTIDE SEQUENCE [LARGE SCALE GENOMIC DNA]</scope>
    <source>
        <strain evidence="2">ATCC BAA-1463 / DSM 18972 / AmH</strain>
    </source>
</reference>
<gene>
    <name evidence="1" type="ordered locus">NAMH_1257</name>
</gene>
<dbReference type="AlphaFoldDB" id="B9L5L1"/>